<protein>
    <recommendedName>
        <fullName evidence="1">DUF6705 domain-containing protein</fullName>
    </recommendedName>
</protein>
<organism evidence="2 3">
    <name type="scientific">Chryseobacterium wanjuense</name>
    <dbReference type="NCBI Taxonomy" id="356305"/>
    <lineage>
        <taxon>Bacteria</taxon>
        <taxon>Pseudomonadati</taxon>
        <taxon>Bacteroidota</taxon>
        <taxon>Flavobacteriia</taxon>
        <taxon>Flavobacteriales</taxon>
        <taxon>Weeksellaceae</taxon>
        <taxon>Chryseobacterium group</taxon>
        <taxon>Chryseobacterium</taxon>
    </lineage>
</organism>
<dbReference type="AlphaFoldDB" id="A0A1I0QS70"/>
<dbReference type="EMBL" id="FOIU01000001">
    <property type="protein sequence ID" value="SEW30149.1"/>
    <property type="molecule type" value="Genomic_DNA"/>
</dbReference>
<feature type="domain" description="DUF6705" evidence="1">
    <location>
        <begin position="1"/>
        <end position="187"/>
    </location>
</feature>
<evidence type="ECO:0000313" key="2">
    <source>
        <dbReference type="EMBL" id="SEW30149.1"/>
    </source>
</evidence>
<proteinExistence type="predicted"/>
<sequence length="187" mass="21705">MKYILIISFLTVFHLYNAQIYPLNTFPDDVPVESYMKDLDNELTPFVGIWKTNYNGNTIILTIKKEEHKAFKIPQSSYFYYQDALVINYTIQNSNGIMLQNNNNVQHEYDKNAIVSMYVNNSIVNLYYIGTNCGVGWGTINLKKMNNTQISWSYYPNDTVLTTKNCPGNQDTTIYLPETKDLIFTKQ</sequence>
<evidence type="ECO:0000313" key="3">
    <source>
        <dbReference type="Proteomes" id="UP000199469"/>
    </source>
</evidence>
<dbReference type="Pfam" id="PF20448">
    <property type="entry name" value="DUF6705"/>
    <property type="match status" value="1"/>
</dbReference>
<gene>
    <name evidence="2" type="ORF">SAMN05421841_2120</name>
</gene>
<dbReference type="RefSeq" id="WP_089792205.1">
    <property type="nucleotide sequence ID" value="NZ_FOIU01000001.1"/>
</dbReference>
<dbReference type="InterPro" id="IPR046551">
    <property type="entry name" value="DUF6705"/>
</dbReference>
<keyword evidence="3" id="KW-1185">Reference proteome</keyword>
<dbReference type="STRING" id="356305.SAMN05421841_2120"/>
<dbReference type="OrthoDB" id="1452870at2"/>
<evidence type="ECO:0000259" key="1">
    <source>
        <dbReference type="Pfam" id="PF20448"/>
    </source>
</evidence>
<name>A0A1I0QS70_9FLAO</name>
<reference evidence="3" key="1">
    <citation type="submission" date="2016-10" db="EMBL/GenBank/DDBJ databases">
        <authorList>
            <person name="Varghese N."/>
            <person name="Submissions S."/>
        </authorList>
    </citation>
    <scope>NUCLEOTIDE SEQUENCE [LARGE SCALE GENOMIC DNA]</scope>
    <source>
        <strain evidence="3">DSM 17724</strain>
    </source>
</reference>
<accession>A0A1I0QS70</accession>
<dbReference type="Proteomes" id="UP000199469">
    <property type="component" value="Unassembled WGS sequence"/>
</dbReference>